<dbReference type="Gene3D" id="1.10.150.80">
    <property type="entry name" value="HRDC domain"/>
    <property type="match status" value="1"/>
</dbReference>
<dbReference type="Pfam" id="PF00570">
    <property type="entry name" value="HRDC"/>
    <property type="match status" value="1"/>
</dbReference>
<accession>A0AAE4ANJ1</accession>
<dbReference type="GO" id="GO:0000166">
    <property type="term" value="F:nucleotide binding"/>
    <property type="evidence" value="ECO:0007669"/>
    <property type="project" value="InterPro"/>
</dbReference>
<reference evidence="3" key="1">
    <citation type="submission" date="2023-07" db="EMBL/GenBank/DDBJ databases">
        <title>Genomic Encyclopedia of Type Strains, Phase IV (KMG-IV): sequencing the most valuable type-strain genomes for metagenomic binning, comparative biology and taxonomic classification.</title>
        <authorList>
            <person name="Goeker M."/>
        </authorList>
    </citation>
    <scope>NUCLEOTIDE SEQUENCE</scope>
    <source>
        <strain evidence="3">DSM 24202</strain>
    </source>
</reference>
<dbReference type="SUPFAM" id="SSF47819">
    <property type="entry name" value="HRDC-like"/>
    <property type="match status" value="1"/>
</dbReference>
<keyword evidence="3" id="KW-0547">Nucleotide-binding</keyword>
<evidence type="ECO:0000313" key="3">
    <source>
        <dbReference type="EMBL" id="MDQ0288417.1"/>
    </source>
</evidence>
<dbReference type="InterPro" id="IPR010997">
    <property type="entry name" value="HRDC-like_sf"/>
</dbReference>
<dbReference type="PROSITE" id="PS50967">
    <property type="entry name" value="HRDC"/>
    <property type="match status" value="1"/>
</dbReference>
<keyword evidence="4" id="KW-1185">Reference proteome</keyword>
<comment type="caution">
    <text evidence="3">The sequence shown here is derived from an EMBL/GenBank/DDBJ whole genome shotgun (WGS) entry which is preliminary data.</text>
</comment>
<dbReference type="AlphaFoldDB" id="A0AAE4ANJ1"/>
<evidence type="ECO:0000259" key="2">
    <source>
        <dbReference type="PROSITE" id="PS50967"/>
    </source>
</evidence>
<evidence type="ECO:0000313" key="4">
    <source>
        <dbReference type="Proteomes" id="UP001238163"/>
    </source>
</evidence>
<keyword evidence="3" id="KW-0347">Helicase</keyword>
<evidence type="ECO:0000256" key="1">
    <source>
        <dbReference type="SAM" id="MobiDB-lite"/>
    </source>
</evidence>
<keyword evidence="3" id="KW-0378">Hydrolase</keyword>
<name>A0AAE4ANJ1_9BACT</name>
<dbReference type="InterPro" id="IPR002121">
    <property type="entry name" value="HRDC_dom"/>
</dbReference>
<protein>
    <submittedName>
        <fullName evidence="3">Superfamily II DNA helicase RecQ</fullName>
    </submittedName>
</protein>
<gene>
    <name evidence="3" type="ORF">J3R75_000524</name>
</gene>
<feature type="domain" description="HRDC" evidence="2">
    <location>
        <begin position="75"/>
        <end position="155"/>
    </location>
</feature>
<organism evidence="3 4">
    <name type="scientific">Oligosphaera ethanolica</name>
    <dbReference type="NCBI Taxonomy" id="760260"/>
    <lineage>
        <taxon>Bacteria</taxon>
        <taxon>Pseudomonadati</taxon>
        <taxon>Lentisphaerota</taxon>
        <taxon>Oligosphaeria</taxon>
        <taxon>Oligosphaerales</taxon>
        <taxon>Oligosphaeraceae</taxon>
        <taxon>Oligosphaera</taxon>
    </lineage>
</organism>
<dbReference type="RefSeq" id="WP_307259740.1">
    <property type="nucleotide sequence ID" value="NZ_JAUSVL010000001.1"/>
</dbReference>
<dbReference type="GO" id="GO:0004386">
    <property type="term" value="F:helicase activity"/>
    <property type="evidence" value="ECO:0007669"/>
    <property type="project" value="UniProtKB-KW"/>
</dbReference>
<dbReference type="Proteomes" id="UP001238163">
    <property type="component" value="Unassembled WGS sequence"/>
</dbReference>
<dbReference type="SMART" id="SM00341">
    <property type="entry name" value="HRDC"/>
    <property type="match status" value="1"/>
</dbReference>
<sequence>MKTRVITLRYSEGLQGFPEDDLAKVVSGCDVLEVRDHFFMHGNVPHLALVLLLNGDNTKPETKFRPENDPGTALSEHLQKLYRDLRQWRNERAKQDGVPSYVIMRNVQIAEICRRLPHSLAALKEIEGIGEGTCQKYGQDILKLIPDDLQPEPSAAAGKTPEEGDEGR</sequence>
<keyword evidence="3" id="KW-0067">ATP-binding</keyword>
<dbReference type="EMBL" id="JAUSVL010000001">
    <property type="protein sequence ID" value="MDQ0288417.1"/>
    <property type="molecule type" value="Genomic_DNA"/>
</dbReference>
<feature type="region of interest" description="Disordered" evidence="1">
    <location>
        <begin position="146"/>
        <end position="168"/>
    </location>
</feature>
<proteinExistence type="predicted"/>
<dbReference type="GO" id="GO:0003676">
    <property type="term" value="F:nucleic acid binding"/>
    <property type="evidence" value="ECO:0007669"/>
    <property type="project" value="InterPro"/>
</dbReference>
<dbReference type="InterPro" id="IPR044876">
    <property type="entry name" value="HRDC_dom_sf"/>
</dbReference>